<feature type="transmembrane region" description="Helical" evidence="6">
    <location>
        <begin position="496"/>
        <end position="514"/>
    </location>
</feature>
<feature type="transmembrane region" description="Helical" evidence="6">
    <location>
        <begin position="240"/>
        <end position="263"/>
    </location>
</feature>
<dbReference type="EMBL" id="FO082261">
    <property type="protein sequence ID" value="CCO20734.1"/>
    <property type="molecule type" value="Genomic_DNA"/>
</dbReference>
<dbReference type="Pfam" id="PF00083">
    <property type="entry name" value="Sugar_tr"/>
    <property type="match status" value="1"/>
</dbReference>
<dbReference type="Gene3D" id="1.20.1250.20">
    <property type="entry name" value="MFS general substrate transporter like domains"/>
    <property type="match status" value="1"/>
</dbReference>
<sequence length="591" mass="65424">MNDGLDDDEYPDDDDDDINTTNTTSNTSKITVDEAFASYVGQIGRGQLKQFLLSSSAWLPAAFLTLVSVFTQRTPEWECVNDDDENDDIFYSYCTEQKAKRIEDDLSVLCSLNEYYEENKKNNTEEIIVWKWTNKKQSIVSEFNLICKEEYKVQLASSMFFVGFFFGAGLLGQLSDVKGRRTGVYAAVLISSLGAGLASISYSYSQYFVAVFIGGFGVGGIGVASFVLCTEPLGISWKGIMGIGTQYWWALGICSMSFFGYLMRESWRMYSFFCALLGCGYVFFTFSFLKESPRWLLANGKPNEAKEVLEFLAKKNGRLTFERLPDLKEPEKTENVNVSAIFPHKKLKLRLMCMAFVFACNGLIYYGISLNVGNLAGSIYMNNFLSGLVEIPSHIAAQFAVDIIGRRTTLMSLMSLSGFGAFISGFLKGKQRIFFALVGRFGISGSFNVVYLYTTELFPTIVRSAALGSCSMIGRIGSISAPQVLFLRVISPELPSIVLALFALLAVLTCTLVPETHGLVLEESLDGAELQACGEEMTQNLAIGSQFSNNFTQLIVEEEDDEYNDNDDNDDGARMLGTTAIDSSSSMAIRE</sequence>
<dbReference type="STRING" id="41875.K8ERZ9"/>
<evidence type="ECO:0000256" key="3">
    <source>
        <dbReference type="ARBA" id="ARBA00022989"/>
    </source>
</evidence>
<evidence type="ECO:0000256" key="2">
    <source>
        <dbReference type="ARBA" id="ARBA00022692"/>
    </source>
</evidence>
<protein>
    <recommendedName>
        <fullName evidence="7">Major facilitator superfamily (MFS) profile domain-containing protein</fullName>
    </recommendedName>
</protein>
<dbReference type="SUPFAM" id="SSF103473">
    <property type="entry name" value="MFS general substrate transporter"/>
    <property type="match status" value="1"/>
</dbReference>
<dbReference type="GO" id="GO:0016020">
    <property type="term" value="C:membrane"/>
    <property type="evidence" value="ECO:0007669"/>
    <property type="project" value="UniProtKB-SubCell"/>
</dbReference>
<reference evidence="8 9" key="1">
    <citation type="submission" date="2011-10" db="EMBL/GenBank/DDBJ databases">
        <authorList>
            <person name="Genoscope - CEA"/>
        </authorList>
    </citation>
    <scope>NUCLEOTIDE SEQUENCE [LARGE SCALE GENOMIC DNA]</scope>
    <source>
        <strain evidence="8 9">RCC 1105</strain>
    </source>
</reference>
<feature type="transmembrane region" description="Helical" evidence="6">
    <location>
        <begin position="349"/>
        <end position="368"/>
    </location>
</feature>
<evidence type="ECO:0000313" key="8">
    <source>
        <dbReference type="EMBL" id="CCO20734.1"/>
    </source>
</evidence>
<dbReference type="RefSeq" id="XP_007508243.1">
    <property type="nucleotide sequence ID" value="XM_007508181.1"/>
</dbReference>
<dbReference type="AlphaFoldDB" id="K8ERZ9"/>
<feature type="transmembrane region" description="Helical" evidence="6">
    <location>
        <begin position="465"/>
        <end position="490"/>
    </location>
</feature>
<keyword evidence="3 6" id="KW-1133">Transmembrane helix</keyword>
<feature type="transmembrane region" description="Helical" evidence="6">
    <location>
        <begin position="433"/>
        <end position="453"/>
    </location>
</feature>
<dbReference type="PANTHER" id="PTHR24064">
    <property type="entry name" value="SOLUTE CARRIER FAMILY 22 MEMBER"/>
    <property type="match status" value="1"/>
</dbReference>
<feature type="transmembrane region" description="Helical" evidence="6">
    <location>
        <begin position="408"/>
        <end position="427"/>
    </location>
</feature>
<dbReference type="eggNOG" id="KOG0255">
    <property type="taxonomic scope" value="Eukaryota"/>
</dbReference>
<dbReference type="OrthoDB" id="3936150at2759"/>
<feature type="compositionally biased region" description="Acidic residues" evidence="5">
    <location>
        <begin position="1"/>
        <end position="18"/>
    </location>
</feature>
<feature type="transmembrane region" description="Helical" evidence="6">
    <location>
        <begin position="269"/>
        <end position="289"/>
    </location>
</feature>
<evidence type="ECO:0000256" key="6">
    <source>
        <dbReference type="SAM" id="Phobius"/>
    </source>
</evidence>
<dbReference type="KEGG" id="bpg:Bathy18g00280"/>
<dbReference type="InterPro" id="IPR005829">
    <property type="entry name" value="Sugar_transporter_CS"/>
</dbReference>
<dbReference type="GO" id="GO:0022857">
    <property type="term" value="F:transmembrane transporter activity"/>
    <property type="evidence" value="ECO:0007669"/>
    <property type="project" value="InterPro"/>
</dbReference>
<accession>K8ERZ9</accession>
<proteinExistence type="predicted"/>
<feature type="region of interest" description="Disordered" evidence="5">
    <location>
        <begin position="1"/>
        <end position="25"/>
    </location>
</feature>
<dbReference type="InterPro" id="IPR036259">
    <property type="entry name" value="MFS_trans_sf"/>
</dbReference>
<organism evidence="8 9">
    <name type="scientific">Bathycoccus prasinos</name>
    <dbReference type="NCBI Taxonomy" id="41875"/>
    <lineage>
        <taxon>Eukaryota</taxon>
        <taxon>Viridiplantae</taxon>
        <taxon>Chlorophyta</taxon>
        <taxon>Mamiellophyceae</taxon>
        <taxon>Mamiellales</taxon>
        <taxon>Bathycoccaceae</taxon>
        <taxon>Bathycoccus</taxon>
    </lineage>
</organism>
<name>K8ERZ9_9CHLO</name>
<evidence type="ECO:0000256" key="5">
    <source>
        <dbReference type="SAM" id="MobiDB-lite"/>
    </source>
</evidence>
<feature type="transmembrane region" description="Helical" evidence="6">
    <location>
        <begin position="153"/>
        <end position="171"/>
    </location>
</feature>
<keyword evidence="9" id="KW-1185">Reference proteome</keyword>
<feature type="transmembrane region" description="Helical" evidence="6">
    <location>
        <begin position="183"/>
        <end position="202"/>
    </location>
</feature>
<dbReference type="InterPro" id="IPR020846">
    <property type="entry name" value="MFS_dom"/>
</dbReference>
<dbReference type="PROSITE" id="PS50850">
    <property type="entry name" value="MFS"/>
    <property type="match status" value="1"/>
</dbReference>
<dbReference type="Proteomes" id="UP000198341">
    <property type="component" value="Chromosome 18"/>
</dbReference>
<gene>
    <name evidence="8" type="ordered locus">Bathy18g00280</name>
</gene>
<dbReference type="PROSITE" id="PS00217">
    <property type="entry name" value="SUGAR_TRANSPORT_2"/>
    <property type="match status" value="1"/>
</dbReference>
<dbReference type="InterPro" id="IPR005828">
    <property type="entry name" value="MFS_sugar_transport-like"/>
</dbReference>
<evidence type="ECO:0000313" key="9">
    <source>
        <dbReference type="Proteomes" id="UP000198341"/>
    </source>
</evidence>
<evidence type="ECO:0000256" key="4">
    <source>
        <dbReference type="ARBA" id="ARBA00023136"/>
    </source>
</evidence>
<keyword evidence="2 6" id="KW-0812">Transmembrane</keyword>
<dbReference type="GeneID" id="19010768"/>
<evidence type="ECO:0000259" key="7">
    <source>
        <dbReference type="PROSITE" id="PS50850"/>
    </source>
</evidence>
<evidence type="ECO:0000256" key="1">
    <source>
        <dbReference type="ARBA" id="ARBA00004141"/>
    </source>
</evidence>
<keyword evidence="4 6" id="KW-0472">Membrane</keyword>
<comment type="subcellular location">
    <subcellularLocation>
        <location evidence="1">Membrane</location>
        <topology evidence="1">Multi-pass membrane protein</topology>
    </subcellularLocation>
</comment>
<feature type="domain" description="Major facilitator superfamily (MFS) profile" evidence="7">
    <location>
        <begin position="106"/>
        <end position="517"/>
    </location>
</feature>
<feature type="transmembrane region" description="Helical" evidence="6">
    <location>
        <begin position="208"/>
        <end position="228"/>
    </location>
</feature>